<sequence>MNKYEALKLENQLCFALYATSREVIKLYKPFLDAFGLTYTQYITLLVLWEKEAISFKDLGQALHLDSGTLTPLIKKLEAMKLVIKYRDPQDDRVVIVELTEDGRVLKDEMVDIPNQLFCRVGGEVEEYASLKSSLESLLKKLS</sequence>
<dbReference type="SMART" id="SM00347">
    <property type="entry name" value="HTH_MARR"/>
    <property type="match status" value="1"/>
</dbReference>
<organism evidence="6 7">
    <name type="scientific">Turicibacter sanguinis</name>
    <dbReference type="NCBI Taxonomy" id="154288"/>
    <lineage>
        <taxon>Bacteria</taxon>
        <taxon>Bacillati</taxon>
        <taxon>Bacillota</taxon>
        <taxon>Erysipelotrichia</taxon>
        <taxon>Erysipelotrichales</taxon>
        <taxon>Turicibacteraceae</taxon>
        <taxon>Turicibacter</taxon>
    </lineage>
</organism>
<gene>
    <name evidence="6" type="ORF">GMA92_08640</name>
</gene>
<dbReference type="PANTHER" id="PTHR33164:SF5">
    <property type="entry name" value="ORGANIC HYDROPEROXIDE RESISTANCE TRANSCRIPTIONAL REGULATOR"/>
    <property type="match status" value="1"/>
</dbReference>
<dbReference type="GO" id="GO:0003677">
    <property type="term" value="F:DNA binding"/>
    <property type="evidence" value="ECO:0007669"/>
    <property type="project" value="UniProtKB-KW"/>
</dbReference>
<evidence type="ECO:0000256" key="2">
    <source>
        <dbReference type="ARBA" id="ARBA00022490"/>
    </source>
</evidence>
<dbReference type="InterPro" id="IPR039422">
    <property type="entry name" value="MarR/SlyA-like"/>
</dbReference>
<dbReference type="GeneID" id="60059278"/>
<dbReference type="InterPro" id="IPR055166">
    <property type="entry name" value="Transc_reg_Sar_Rot_HTH"/>
</dbReference>
<keyword evidence="5" id="KW-0804">Transcription</keyword>
<dbReference type="Pfam" id="PF22381">
    <property type="entry name" value="Staph_reg_Sar_Rot"/>
    <property type="match status" value="1"/>
</dbReference>
<name>A0A173RTK4_9FIRM</name>
<comment type="subcellular location">
    <subcellularLocation>
        <location evidence="1">Cytoplasm</location>
    </subcellularLocation>
</comment>
<dbReference type="InterPro" id="IPR000835">
    <property type="entry name" value="HTH_MarR-typ"/>
</dbReference>
<dbReference type="GO" id="GO:0003700">
    <property type="term" value="F:DNA-binding transcription factor activity"/>
    <property type="evidence" value="ECO:0007669"/>
    <property type="project" value="InterPro"/>
</dbReference>
<dbReference type="Gene3D" id="1.10.10.10">
    <property type="entry name" value="Winged helix-like DNA-binding domain superfamily/Winged helix DNA-binding domain"/>
    <property type="match status" value="1"/>
</dbReference>
<evidence type="ECO:0000256" key="4">
    <source>
        <dbReference type="ARBA" id="ARBA00023125"/>
    </source>
</evidence>
<keyword evidence="4" id="KW-0238">DNA-binding</keyword>
<accession>A0A173RTK4</accession>
<keyword evidence="3" id="KW-0805">Transcription regulation</keyword>
<dbReference type="InterPro" id="IPR036388">
    <property type="entry name" value="WH-like_DNA-bd_sf"/>
</dbReference>
<evidence type="ECO:0000256" key="5">
    <source>
        <dbReference type="ARBA" id="ARBA00023163"/>
    </source>
</evidence>
<dbReference type="FunFam" id="1.10.10.10:FF:000163">
    <property type="entry name" value="MarR family transcriptional regulator"/>
    <property type="match status" value="1"/>
</dbReference>
<evidence type="ECO:0000256" key="1">
    <source>
        <dbReference type="ARBA" id="ARBA00004496"/>
    </source>
</evidence>
<evidence type="ECO:0000313" key="6">
    <source>
        <dbReference type="EMBL" id="MTK21487.1"/>
    </source>
</evidence>
<dbReference type="Proteomes" id="UP000487649">
    <property type="component" value="Unassembled WGS sequence"/>
</dbReference>
<dbReference type="OrthoDB" id="9806864at2"/>
<dbReference type="AlphaFoldDB" id="A0A173RTK4"/>
<dbReference type="PANTHER" id="PTHR33164">
    <property type="entry name" value="TRANSCRIPTIONAL REGULATOR, MARR FAMILY"/>
    <property type="match status" value="1"/>
</dbReference>
<reference evidence="6 7" key="1">
    <citation type="journal article" date="2019" name="Nat. Med.">
        <title>A library of human gut bacterial isolates paired with longitudinal multiomics data enables mechanistic microbiome research.</title>
        <authorList>
            <person name="Poyet M."/>
            <person name="Groussin M."/>
            <person name="Gibbons S.M."/>
            <person name="Avila-Pacheco J."/>
            <person name="Jiang X."/>
            <person name="Kearney S.M."/>
            <person name="Perrotta A.R."/>
            <person name="Berdy B."/>
            <person name="Zhao S."/>
            <person name="Lieberman T.D."/>
            <person name="Swanson P.K."/>
            <person name="Smith M."/>
            <person name="Roesemann S."/>
            <person name="Alexander J.E."/>
            <person name="Rich S.A."/>
            <person name="Livny J."/>
            <person name="Vlamakis H."/>
            <person name="Clish C."/>
            <person name="Bullock K."/>
            <person name="Deik A."/>
            <person name="Scott J."/>
            <person name="Pierce K.A."/>
            <person name="Xavier R.J."/>
            <person name="Alm E.J."/>
        </authorList>
    </citation>
    <scope>NUCLEOTIDE SEQUENCE [LARGE SCALE GENOMIC DNA]</scope>
    <source>
        <strain evidence="6 7">BIOML-A198</strain>
    </source>
</reference>
<dbReference type="GO" id="GO:0006950">
    <property type="term" value="P:response to stress"/>
    <property type="evidence" value="ECO:0007669"/>
    <property type="project" value="TreeGrafter"/>
</dbReference>
<proteinExistence type="predicted"/>
<comment type="caution">
    <text evidence="6">The sequence shown here is derived from an EMBL/GenBank/DDBJ whole genome shotgun (WGS) entry which is preliminary data.</text>
</comment>
<dbReference type="InterPro" id="IPR036390">
    <property type="entry name" value="WH_DNA-bd_sf"/>
</dbReference>
<evidence type="ECO:0000256" key="3">
    <source>
        <dbReference type="ARBA" id="ARBA00023015"/>
    </source>
</evidence>
<keyword evidence="2" id="KW-0963">Cytoplasm</keyword>
<dbReference type="EMBL" id="WMQE01000017">
    <property type="protein sequence ID" value="MTK21487.1"/>
    <property type="molecule type" value="Genomic_DNA"/>
</dbReference>
<dbReference type="GO" id="GO:0005737">
    <property type="term" value="C:cytoplasm"/>
    <property type="evidence" value="ECO:0007669"/>
    <property type="project" value="UniProtKB-SubCell"/>
</dbReference>
<dbReference type="PROSITE" id="PS50995">
    <property type="entry name" value="HTH_MARR_2"/>
    <property type="match status" value="1"/>
</dbReference>
<evidence type="ECO:0000313" key="7">
    <source>
        <dbReference type="Proteomes" id="UP000487649"/>
    </source>
</evidence>
<dbReference type="RefSeq" id="WP_006783573.1">
    <property type="nucleotide sequence ID" value="NZ_CABJBH010000003.1"/>
</dbReference>
<dbReference type="SUPFAM" id="SSF46785">
    <property type="entry name" value="Winged helix' DNA-binding domain"/>
    <property type="match status" value="1"/>
</dbReference>
<protein>
    <submittedName>
        <fullName evidence="6">MarR family transcriptional regulator</fullName>
    </submittedName>
</protein>